<dbReference type="Pfam" id="PF00589">
    <property type="entry name" value="Phage_integrase"/>
    <property type="match status" value="1"/>
</dbReference>
<name>J1L4G0_9EURY</name>
<accession>J1L4G0</accession>
<organism evidence="3 4">
    <name type="scientific">Methanofollis liminatans DSM 4140</name>
    <dbReference type="NCBI Taxonomy" id="28892"/>
    <lineage>
        <taxon>Archaea</taxon>
        <taxon>Methanobacteriati</taxon>
        <taxon>Methanobacteriota</taxon>
        <taxon>Stenosarchaea group</taxon>
        <taxon>Methanomicrobia</taxon>
        <taxon>Methanomicrobiales</taxon>
        <taxon>Methanomicrobiaceae</taxon>
        <taxon>Methanofollis</taxon>
    </lineage>
</organism>
<evidence type="ECO:0000256" key="1">
    <source>
        <dbReference type="ARBA" id="ARBA00023172"/>
    </source>
</evidence>
<feature type="domain" description="Tyr recombinase" evidence="2">
    <location>
        <begin position="149"/>
        <end position="328"/>
    </location>
</feature>
<dbReference type="PANTHER" id="PTHR30349:SF87">
    <property type="entry name" value="TRANSPOSASE A"/>
    <property type="match status" value="1"/>
</dbReference>
<dbReference type="Gene3D" id="1.10.443.10">
    <property type="entry name" value="Intergrase catalytic core"/>
    <property type="match status" value="1"/>
</dbReference>
<dbReference type="Proteomes" id="UP000005095">
    <property type="component" value="Chromosome"/>
</dbReference>
<evidence type="ECO:0000313" key="4">
    <source>
        <dbReference type="Proteomes" id="UP000005095"/>
    </source>
</evidence>
<dbReference type="STRING" id="28892.Metli_2046"/>
<dbReference type="SUPFAM" id="SSF56349">
    <property type="entry name" value="DNA breaking-rejoining enzymes"/>
    <property type="match status" value="1"/>
</dbReference>
<dbReference type="HOGENOM" id="CLU_027562_2_2_2"/>
<evidence type="ECO:0000259" key="2">
    <source>
        <dbReference type="PROSITE" id="PS51898"/>
    </source>
</evidence>
<keyword evidence="4" id="KW-1185">Reference proteome</keyword>
<dbReference type="InterPro" id="IPR013762">
    <property type="entry name" value="Integrase-like_cat_sf"/>
</dbReference>
<reference evidence="3 4" key="1">
    <citation type="submission" date="2011-08" db="EMBL/GenBank/DDBJ databases">
        <title>The complete genome of Methanofollis liminatans DSM 4140.</title>
        <authorList>
            <consortium name="US DOE Joint Genome Institute (JGI-PGF)"/>
            <person name="Lucas S."/>
            <person name="Han J."/>
            <person name="Lapidus A."/>
            <person name="Bruce D."/>
            <person name="Goodwin L."/>
            <person name="Pitluck S."/>
            <person name="Peters L."/>
            <person name="Kyrpides N."/>
            <person name="Mavromatis K."/>
            <person name="Ivanova N."/>
            <person name="Mikhailova N."/>
            <person name="Lu M."/>
            <person name="Detter J.C."/>
            <person name="Tapia R."/>
            <person name="Han C."/>
            <person name="Land M."/>
            <person name="Hauser L."/>
            <person name="Markowitz V."/>
            <person name="Cheng J.-F."/>
            <person name="Hugenholtz P."/>
            <person name="Woyke T."/>
            <person name="Wu D."/>
            <person name="Spring S."/>
            <person name="Schuler E."/>
            <person name="Brambilla E."/>
            <person name="Klenk H.-P."/>
            <person name="Eisen J.A."/>
        </authorList>
    </citation>
    <scope>NUCLEOTIDE SEQUENCE [LARGE SCALE GENOMIC DNA]</scope>
    <source>
        <strain evidence="3 4">DSM 4140</strain>
    </source>
</reference>
<dbReference type="EMBL" id="CM001555">
    <property type="protein sequence ID" value="EJG07987.1"/>
    <property type="molecule type" value="Genomic_DNA"/>
</dbReference>
<dbReference type="PANTHER" id="PTHR30349">
    <property type="entry name" value="PHAGE INTEGRASE-RELATED"/>
    <property type="match status" value="1"/>
</dbReference>
<dbReference type="InterPro" id="IPR050090">
    <property type="entry name" value="Tyrosine_recombinase_XerCD"/>
</dbReference>
<dbReference type="InterPro" id="IPR011010">
    <property type="entry name" value="DNA_brk_join_enz"/>
</dbReference>
<evidence type="ECO:0000313" key="3">
    <source>
        <dbReference type="EMBL" id="EJG07987.1"/>
    </source>
</evidence>
<sequence>MGSTTAPTQEDRAFHLVKQVYAHRSIDRALAEGRLTDDDATLLEAFITEQQASRGLTTVRINKLIYLLVNWRRFLGPYRTNTILDLYAGINRLKGGTNQRGKPFKQNTLHDHIILLKRFYLWLIENEISTVPIKKVKAIKAPDMDRNTKLPEHMLTPEEIRALIKAAANSRDRALVAVLYESGCRIGEIGRLTWERVTFDAHGAVLTVEDTKCHKTRHVRLVMSLPYLAAWRNDFPFEPKGRALVFITNRKTPFQYATTLKILTNLAARAGLTKHVTPHLFRHSRITHLITQGVNESVIKLMMWGNLSTDMFGTYAHLTGRDIDREILGHYGVTVAAEAADTSLEPRECPGCHTINAPTARYCTTCHRALTGESIATIEEMEADLTAHPQILRAMVEEMINEKKRKGEI</sequence>
<dbReference type="InterPro" id="IPR002104">
    <property type="entry name" value="Integrase_catalytic"/>
</dbReference>
<dbReference type="PROSITE" id="PS51898">
    <property type="entry name" value="TYR_RECOMBINASE"/>
    <property type="match status" value="1"/>
</dbReference>
<dbReference type="RefSeq" id="WP_004040108.1">
    <property type="nucleotide sequence ID" value="NZ_CM001555.1"/>
</dbReference>
<keyword evidence="1" id="KW-0233">DNA recombination</keyword>
<dbReference type="OrthoDB" id="3343at2157"/>
<gene>
    <name evidence="3" type="ORF">Metli_2046</name>
</gene>
<dbReference type="GO" id="GO:0015074">
    <property type="term" value="P:DNA integration"/>
    <property type="evidence" value="ECO:0007669"/>
    <property type="project" value="InterPro"/>
</dbReference>
<dbReference type="CDD" id="cd00397">
    <property type="entry name" value="DNA_BRE_C"/>
    <property type="match status" value="1"/>
</dbReference>
<dbReference type="AlphaFoldDB" id="J1L4G0"/>
<proteinExistence type="predicted"/>
<protein>
    <submittedName>
        <fullName evidence="3">Integrase family protein</fullName>
    </submittedName>
</protein>
<dbReference type="GO" id="GO:0006310">
    <property type="term" value="P:DNA recombination"/>
    <property type="evidence" value="ECO:0007669"/>
    <property type="project" value="UniProtKB-KW"/>
</dbReference>
<dbReference type="GO" id="GO:0003677">
    <property type="term" value="F:DNA binding"/>
    <property type="evidence" value="ECO:0007669"/>
    <property type="project" value="InterPro"/>
</dbReference>